<sequence length="428" mass="45842">MRSRLLAARPNRVGRLALGLGLTALMLGAFPSIGLSQTALARAVLVSSERDPGVTALRQQVARKTVDIQAARDERYPQFSLSGDTSTTDANGAGITLTVSQVLFDWGLIESKIASASQERVKSVSELKMAIEQLTLDVSYYYLDIEVLDRKLARTRDYLDFANRIAGHADARAQGGVGDTGEVARAQLEIVRAEDRLSQLSGDRSLAVAQLQFLMGESPGRTSNAPELGFARRYGNAAEIAAAVRMSPDYLAARAGVAGAEAGVQTARASRLPTIKLQAQGRADLDGGRSRSAVGLTAGVDLNSGAFRGRQIQAAQLELEAATSSMNAVERNLTNAARTALERLRVLRASEASQQQQLIESVKVLDTYEEQFVGGQKELIDLLTTGRDLYDAQIAEIDTYDSRKRTEYDAAHALGVLGTLILATSTSG</sequence>
<dbReference type="Proteomes" id="UP000640485">
    <property type="component" value="Unassembled WGS sequence"/>
</dbReference>
<evidence type="ECO:0000256" key="7">
    <source>
        <dbReference type="ARBA" id="ARBA00023237"/>
    </source>
</evidence>
<evidence type="ECO:0000256" key="2">
    <source>
        <dbReference type="ARBA" id="ARBA00007613"/>
    </source>
</evidence>
<keyword evidence="5" id="KW-0812">Transmembrane</keyword>
<dbReference type="GO" id="GO:1990281">
    <property type="term" value="C:efflux pump complex"/>
    <property type="evidence" value="ECO:0007669"/>
    <property type="project" value="TreeGrafter"/>
</dbReference>
<gene>
    <name evidence="9" type="ORF">JJJ17_08635</name>
</gene>
<comment type="subcellular location">
    <subcellularLocation>
        <location evidence="1">Cell outer membrane</location>
    </subcellularLocation>
</comment>
<keyword evidence="10" id="KW-1185">Reference proteome</keyword>
<dbReference type="PANTHER" id="PTHR30026:SF22">
    <property type="entry name" value="OUTER MEMBRANE EFFLUX PROTEIN"/>
    <property type="match status" value="1"/>
</dbReference>
<proteinExistence type="inferred from homology"/>
<dbReference type="Gene3D" id="1.20.1600.10">
    <property type="entry name" value="Outer membrane efflux proteins (OEP)"/>
    <property type="match status" value="1"/>
</dbReference>
<protein>
    <submittedName>
        <fullName evidence="9">TolC family protein</fullName>
    </submittedName>
</protein>
<dbReference type="InterPro" id="IPR003423">
    <property type="entry name" value="OMP_efflux"/>
</dbReference>
<accession>A0A934W060</accession>
<dbReference type="Pfam" id="PF02321">
    <property type="entry name" value="OEP"/>
    <property type="match status" value="2"/>
</dbReference>
<evidence type="ECO:0000256" key="1">
    <source>
        <dbReference type="ARBA" id="ARBA00004442"/>
    </source>
</evidence>
<evidence type="ECO:0000313" key="9">
    <source>
        <dbReference type="EMBL" id="MBK4215988.1"/>
    </source>
</evidence>
<comment type="similarity">
    <text evidence="2">Belongs to the outer membrane factor (OMF) (TC 1.B.17) family.</text>
</comment>
<reference evidence="9" key="1">
    <citation type="submission" date="2021-01" db="EMBL/GenBank/DDBJ databases">
        <title>Paracoccus amoyensis sp. nov., isolated from the surface seawater along the coast of Xiamen Island, China.</title>
        <authorList>
            <person name="Lyu L."/>
        </authorList>
    </citation>
    <scope>NUCLEOTIDE SEQUENCE</scope>
    <source>
        <strain evidence="9">MJ17</strain>
    </source>
</reference>
<dbReference type="AlphaFoldDB" id="A0A934W060"/>
<evidence type="ECO:0000256" key="5">
    <source>
        <dbReference type="ARBA" id="ARBA00022692"/>
    </source>
</evidence>
<dbReference type="InterPro" id="IPR051906">
    <property type="entry name" value="TolC-like"/>
</dbReference>
<keyword evidence="4" id="KW-1134">Transmembrane beta strand</keyword>
<dbReference type="GO" id="GO:0015288">
    <property type="term" value="F:porin activity"/>
    <property type="evidence" value="ECO:0007669"/>
    <property type="project" value="TreeGrafter"/>
</dbReference>
<organism evidence="9 10">
    <name type="scientific">Paracoccus caeni</name>
    <dbReference type="NCBI Taxonomy" id="657651"/>
    <lineage>
        <taxon>Bacteria</taxon>
        <taxon>Pseudomonadati</taxon>
        <taxon>Pseudomonadota</taxon>
        <taxon>Alphaproteobacteria</taxon>
        <taxon>Rhodobacterales</taxon>
        <taxon>Paracoccaceae</taxon>
        <taxon>Paracoccus</taxon>
    </lineage>
</organism>
<keyword evidence="8" id="KW-0175">Coiled coil</keyword>
<dbReference type="PANTHER" id="PTHR30026">
    <property type="entry name" value="OUTER MEMBRANE PROTEIN TOLC"/>
    <property type="match status" value="1"/>
</dbReference>
<dbReference type="EMBL" id="JAEPRQ010000002">
    <property type="protein sequence ID" value="MBK4215988.1"/>
    <property type="molecule type" value="Genomic_DNA"/>
</dbReference>
<name>A0A934W060_9RHOB</name>
<dbReference type="GO" id="GO:0009279">
    <property type="term" value="C:cell outer membrane"/>
    <property type="evidence" value="ECO:0007669"/>
    <property type="project" value="UniProtKB-SubCell"/>
</dbReference>
<evidence type="ECO:0000256" key="6">
    <source>
        <dbReference type="ARBA" id="ARBA00023136"/>
    </source>
</evidence>
<evidence type="ECO:0000256" key="3">
    <source>
        <dbReference type="ARBA" id="ARBA00022448"/>
    </source>
</evidence>
<comment type="caution">
    <text evidence="9">The sequence shown here is derived from an EMBL/GenBank/DDBJ whole genome shotgun (WGS) entry which is preliminary data.</text>
</comment>
<feature type="coiled-coil region" evidence="8">
    <location>
        <begin position="312"/>
        <end position="339"/>
    </location>
</feature>
<evidence type="ECO:0000313" key="10">
    <source>
        <dbReference type="Proteomes" id="UP000640485"/>
    </source>
</evidence>
<keyword evidence="7" id="KW-0998">Cell outer membrane</keyword>
<dbReference type="RefSeq" id="WP_200685797.1">
    <property type="nucleotide sequence ID" value="NZ_JAEPRQ010000002.1"/>
</dbReference>
<keyword evidence="3" id="KW-0813">Transport</keyword>
<dbReference type="GO" id="GO:0015562">
    <property type="term" value="F:efflux transmembrane transporter activity"/>
    <property type="evidence" value="ECO:0007669"/>
    <property type="project" value="InterPro"/>
</dbReference>
<keyword evidence="6" id="KW-0472">Membrane</keyword>
<evidence type="ECO:0000256" key="8">
    <source>
        <dbReference type="SAM" id="Coils"/>
    </source>
</evidence>
<dbReference type="SUPFAM" id="SSF56954">
    <property type="entry name" value="Outer membrane efflux proteins (OEP)"/>
    <property type="match status" value="1"/>
</dbReference>
<evidence type="ECO:0000256" key="4">
    <source>
        <dbReference type="ARBA" id="ARBA00022452"/>
    </source>
</evidence>